<evidence type="ECO:0000313" key="2">
    <source>
        <dbReference type="EMBL" id="KAG6962329.1"/>
    </source>
</evidence>
<sequence length="53" mass="6216">MEKVVHIYFNAKNICDEDIERYSHLEDLLREADEEEDADEGNGGNESEDCVYY</sequence>
<gene>
    <name evidence="2" type="ORF">JG688_00008651</name>
</gene>
<keyword evidence="3" id="KW-1185">Reference proteome</keyword>
<dbReference type="AlphaFoldDB" id="A0A8J5IUN8"/>
<proteinExistence type="predicted"/>
<feature type="compositionally biased region" description="Acidic residues" evidence="1">
    <location>
        <begin position="32"/>
        <end position="53"/>
    </location>
</feature>
<evidence type="ECO:0000313" key="3">
    <source>
        <dbReference type="Proteomes" id="UP000709295"/>
    </source>
</evidence>
<comment type="caution">
    <text evidence="2">The sequence shown here is derived from an EMBL/GenBank/DDBJ whole genome shotgun (WGS) entry which is preliminary data.</text>
</comment>
<protein>
    <submittedName>
        <fullName evidence="2">Uncharacterized protein</fullName>
    </submittedName>
</protein>
<accession>A0A8J5IUN8</accession>
<organism evidence="2 3">
    <name type="scientific">Phytophthora aleatoria</name>
    <dbReference type="NCBI Taxonomy" id="2496075"/>
    <lineage>
        <taxon>Eukaryota</taxon>
        <taxon>Sar</taxon>
        <taxon>Stramenopiles</taxon>
        <taxon>Oomycota</taxon>
        <taxon>Peronosporomycetes</taxon>
        <taxon>Peronosporales</taxon>
        <taxon>Peronosporaceae</taxon>
        <taxon>Phytophthora</taxon>
    </lineage>
</organism>
<dbReference type="Proteomes" id="UP000709295">
    <property type="component" value="Unassembled WGS sequence"/>
</dbReference>
<feature type="region of interest" description="Disordered" evidence="1">
    <location>
        <begin position="30"/>
        <end position="53"/>
    </location>
</feature>
<evidence type="ECO:0000256" key="1">
    <source>
        <dbReference type="SAM" id="MobiDB-lite"/>
    </source>
</evidence>
<reference evidence="2" key="1">
    <citation type="submission" date="2021-01" db="EMBL/GenBank/DDBJ databases">
        <title>Phytophthora aleatoria, a newly-described species from Pinus radiata is distinct from Phytophthora cactorum isolates based on comparative genomics.</title>
        <authorList>
            <person name="Mcdougal R."/>
            <person name="Panda P."/>
            <person name="Williams N."/>
            <person name="Studholme D.J."/>
        </authorList>
    </citation>
    <scope>NUCLEOTIDE SEQUENCE</scope>
    <source>
        <strain evidence="2">NZFS 4037</strain>
    </source>
</reference>
<name>A0A8J5IUN8_9STRA</name>
<dbReference type="EMBL" id="JAENGY010000466">
    <property type="protein sequence ID" value="KAG6962329.1"/>
    <property type="molecule type" value="Genomic_DNA"/>
</dbReference>